<proteinExistence type="predicted"/>
<sequence length="138" mass="15778">MMIKNILLITFMIAMFSFAVYGENQAMQLTISQMKNSTWTDQDISYSIYVATVTNTGTSMVYDATITPESNFNIQRRSDLWKLDFVEAIPKDLQHAKLHFPQYISQIGLAFNTTFTFGYITKGLEPAIFSITDLVYTK</sequence>
<name>Q55BZ6_DICDI</name>
<dbReference type="dictyBase" id="DDB_G0270294"/>
<dbReference type="HOGENOM" id="CLU_163684_0_0_1"/>
<reference evidence="3 4" key="1">
    <citation type="journal article" date="2005" name="Nature">
        <title>The genome of the social amoeba Dictyostelium discoideum.</title>
        <authorList>
            <consortium name="The Dictyostelium discoideum Sequencing Consortium"/>
            <person name="Eichinger L."/>
            <person name="Pachebat J.A."/>
            <person name="Glockner G."/>
            <person name="Rajandream M.A."/>
            <person name="Sucgang R."/>
            <person name="Berriman M."/>
            <person name="Song J."/>
            <person name="Olsen R."/>
            <person name="Szafranski K."/>
            <person name="Xu Q."/>
            <person name="Tunggal B."/>
            <person name="Kummerfeld S."/>
            <person name="Madera M."/>
            <person name="Konfortov B.A."/>
            <person name="Rivero F."/>
            <person name="Bankier A.T."/>
            <person name="Lehmann R."/>
            <person name="Hamlin N."/>
            <person name="Davies R."/>
            <person name="Gaudet P."/>
            <person name="Fey P."/>
            <person name="Pilcher K."/>
            <person name="Chen G."/>
            <person name="Saunders D."/>
            <person name="Sodergren E."/>
            <person name="Davis P."/>
            <person name="Kerhornou A."/>
            <person name="Nie X."/>
            <person name="Hall N."/>
            <person name="Anjard C."/>
            <person name="Hemphill L."/>
            <person name="Bason N."/>
            <person name="Farbrother P."/>
            <person name="Desany B."/>
            <person name="Just E."/>
            <person name="Morio T."/>
            <person name="Rost R."/>
            <person name="Churcher C."/>
            <person name="Cooper J."/>
            <person name="Haydock S."/>
            <person name="van Driessche N."/>
            <person name="Cronin A."/>
            <person name="Goodhead I."/>
            <person name="Muzny D."/>
            <person name="Mourier T."/>
            <person name="Pain A."/>
            <person name="Lu M."/>
            <person name="Harper D."/>
            <person name="Lindsay R."/>
            <person name="Hauser H."/>
            <person name="James K."/>
            <person name="Quiles M."/>
            <person name="Madan Babu M."/>
            <person name="Saito T."/>
            <person name="Buchrieser C."/>
            <person name="Wardroper A."/>
            <person name="Felder M."/>
            <person name="Thangavelu M."/>
            <person name="Johnson D."/>
            <person name="Knights A."/>
            <person name="Loulseged H."/>
            <person name="Mungall K."/>
            <person name="Oliver K."/>
            <person name="Price C."/>
            <person name="Quail M.A."/>
            <person name="Urushihara H."/>
            <person name="Hernandez J."/>
            <person name="Rabbinowitsch E."/>
            <person name="Steffen D."/>
            <person name="Sanders M."/>
            <person name="Ma J."/>
            <person name="Kohara Y."/>
            <person name="Sharp S."/>
            <person name="Simmonds M."/>
            <person name="Spiegler S."/>
            <person name="Tivey A."/>
            <person name="Sugano S."/>
            <person name="White B."/>
            <person name="Walker D."/>
            <person name="Woodward J."/>
            <person name="Winckler T."/>
            <person name="Tanaka Y."/>
            <person name="Shaulsky G."/>
            <person name="Schleicher M."/>
            <person name="Weinstock G."/>
            <person name="Rosenthal A."/>
            <person name="Cox E.C."/>
            <person name="Chisholm R.L."/>
            <person name="Gibbs R."/>
            <person name="Loomis W.F."/>
            <person name="Platzer M."/>
            <person name="Kay R.R."/>
            <person name="Williams J."/>
            <person name="Dear P.H."/>
            <person name="Noegel A.A."/>
            <person name="Barrell B."/>
            <person name="Kuspa A."/>
        </authorList>
    </citation>
    <scope>NUCLEOTIDE SEQUENCE [LARGE SCALE GENOMIC DNA]</scope>
    <source>
        <strain evidence="3 4">AX4</strain>
    </source>
</reference>
<feature type="domain" description="Carbohydrate binding" evidence="2">
    <location>
        <begin position="29"/>
        <end position="124"/>
    </location>
</feature>
<dbReference type="SMART" id="SM01063">
    <property type="entry name" value="CBM49"/>
    <property type="match status" value="1"/>
</dbReference>
<dbReference type="InParanoid" id="Q55BZ6"/>
<organism evidence="3 4">
    <name type="scientific">Dictyostelium discoideum</name>
    <name type="common">Social amoeba</name>
    <dbReference type="NCBI Taxonomy" id="44689"/>
    <lineage>
        <taxon>Eukaryota</taxon>
        <taxon>Amoebozoa</taxon>
        <taxon>Evosea</taxon>
        <taxon>Eumycetozoa</taxon>
        <taxon>Dictyostelia</taxon>
        <taxon>Dictyosteliales</taxon>
        <taxon>Dictyosteliaceae</taxon>
        <taxon>Dictyostelium</taxon>
    </lineage>
</organism>
<keyword evidence="4" id="KW-1185">Reference proteome</keyword>
<evidence type="ECO:0000313" key="4">
    <source>
        <dbReference type="Proteomes" id="UP000002195"/>
    </source>
</evidence>
<dbReference type="PANTHER" id="PTHR36560:SF1">
    <property type="entry name" value="CELLULOSE-BINDING DOMAIN-CONTAINING PROTEIN"/>
    <property type="match status" value="1"/>
</dbReference>
<dbReference type="FunCoup" id="Q55BZ6">
    <property type="interactions" value="118"/>
</dbReference>
<evidence type="ECO:0000313" key="3">
    <source>
        <dbReference type="EMBL" id="EAL72497.1"/>
    </source>
</evidence>
<dbReference type="Proteomes" id="UP000002195">
    <property type="component" value="Unassembled WGS sequence"/>
</dbReference>
<dbReference type="GO" id="GO:0005576">
    <property type="term" value="C:extracellular region"/>
    <property type="evidence" value="ECO:0000250"/>
    <property type="project" value="dictyBase"/>
</dbReference>
<dbReference type="GeneID" id="8617660"/>
<dbReference type="PANTHER" id="PTHR36560">
    <property type="entry name" value="CELLULOSE-BINDING DOMAIN-CONTAINING PROTEIN"/>
    <property type="match status" value="1"/>
</dbReference>
<comment type="caution">
    <text evidence="3">The sequence shown here is derived from an EMBL/GenBank/DDBJ whole genome shotgun (WGS) entry which is preliminary data.</text>
</comment>
<dbReference type="InterPro" id="IPR019028">
    <property type="entry name" value="CBM_49"/>
</dbReference>
<dbReference type="PhylomeDB" id="Q55BZ6"/>
<dbReference type="RefSeq" id="XP_646685.1">
    <property type="nucleotide sequence ID" value="XM_641593.1"/>
</dbReference>
<protein>
    <submittedName>
        <fullName evidence="3">Cellulose-binding domain-containing protein</fullName>
    </submittedName>
</protein>
<gene>
    <name evidence="3" type="ORF">DDB_G0270294</name>
</gene>
<keyword evidence="1" id="KW-0732">Signal</keyword>
<feature type="signal peptide" evidence="1">
    <location>
        <begin position="1"/>
        <end position="22"/>
    </location>
</feature>
<evidence type="ECO:0000259" key="2">
    <source>
        <dbReference type="SMART" id="SM01063"/>
    </source>
</evidence>
<dbReference type="KEGG" id="ddi:DDB_G0270294"/>
<dbReference type="PaxDb" id="44689-DDB0231122"/>
<dbReference type="GO" id="GO:0030248">
    <property type="term" value="F:cellulose binding"/>
    <property type="evidence" value="ECO:0000250"/>
    <property type="project" value="dictyBase"/>
</dbReference>
<accession>Q55BZ6</accession>
<dbReference type="AlphaFoldDB" id="Q55BZ6"/>
<feature type="chain" id="PRO_5004250516" evidence="1">
    <location>
        <begin position="23"/>
        <end position="138"/>
    </location>
</feature>
<dbReference type="EMBL" id="AAFI02000005">
    <property type="protein sequence ID" value="EAL72497.1"/>
    <property type="molecule type" value="Genomic_DNA"/>
</dbReference>
<dbReference type="VEuPathDB" id="AmoebaDB:DDB_G0270294"/>
<evidence type="ECO:0000256" key="1">
    <source>
        <dbReference type="SAM" id="SignalP"/>
    </source>
</evidence>
<dbReference type="Pfam" id="PF09478">
    <property type="entry name" value="CBM49"/>
    <property type="match status" value="1"/>
</dbReference>